<dbReference type="InterPro" id="IPR019758">
    <property type="entry name" value="Pept_S26A_signal_pept_1_CS"/>
</dbReference>
<dbReference type="GO" id="GO:0009003">
    <property type="term" value="F:signal peptidase activity"/>
    <property type="evidence" value="ECO:0007669"/>
    <property type="project" value="UniProtKB-EC"/>
</dbReference>
<dbReference type="PANTHER" id="PTHR43390:SF1">
    <property type="entry name" value="CHLOROPLAST PROCESSING PEPTIDASE"/>
    <property type="match status" value="1"/>
</dbReference>
<dbReference type="EMBL" id="MHQK01000027">
    <property type="protein sequence ID" value="OHA01409.1"/>
    <property type="molecule type" value="Genomic_DNA"/>
</dbReference>
<comment type="similarity">
    <text evidence="2 6">Belongs to the peptidase S26 family.</text>
</comment>
<dbReference type="NCBIfam" id="TIGR02227">
    <property type="entry name" value="sigpep_I_bact"/>
    <property type="match status" value="1"/>
</dbReference>
<keyword evidence="6" id="KW-0472">Membrane</keyword>
<evidence type="ECO:0000256" key="4">
    <source>
        <dbReference type="ARBA" id="ARBA00022801"/>
    </source>
</evidence>
<dbReference type="GO" id="GO:0006465">
    <property type="term" value="P:signal peptide processing"/>
    <property type="evidence" value="ECO:0007669"/>
    <property type="project" value="InterPro"/>
</dbReference>
<reference evidence="8 9" key="1">
    <citation type="journal article" date="2016" name="Nat. Commun.">
        <title>Thousands of microbial genomes shed light on interconnected biogeochemical processes in an aquifer system.</title>
        <authorList>
            <person name="Anantharaman K."/>
            <person name="Brown C.T."/>
            <person name="Hug L.A."/>
            <person name="Sharon I."/>
            <person name="Castelle C.J."/>
            <person name="Probst A.J."/>
            <person name="Thomas B.C."/>
            <person name="Singh A."/>
            <person name="Wilkins M.J."/>
            <person name="Karaoz U."/>
            <person name="Brodie E.L."/>
            <person name="Williams K.H."/>
            <person name="Hubbard S.S."/>
            <person name="Banfield J.F."/>
        </authorList>
    </citation>
    <scope>NUCLEOTIDE SEQUENCE [LARGE SCALE GENOMIC DNA]</scope>
</reference>
<evidence type="ECO:0000256" key="5">
    <source>
        <dbReference type="PIRSR" id="PIRSR600223-1"/>
    </source>
</evidence>
<dbReference type="InterPro" id="IPR019533">
    <property type="entry name" value="Peptidase_S26"/>
</dbReference>
<proteinExistence type="inferred from homology"/>
<dbReference type="SUPFAM" id="SSF51306">
    <property type="entry name" value="LexA/Signal peptidase"/>
    <property type="match status" value="1"/>
</dbReference>
<dbReference type="AlphaFoldDB" id="A0A1G2KSR0"/>
<dbReference type="Pfam" id="PF10502">
    <property type="entry name" value="Peptidase_S26"/>
    <property type="match status" value="1"/>
</dbReference>
<dbReference type="PANTHER" id="PTHR43390">
    <property type="entry name" value="SIGNAL PEPTIDASE I"/>
    <property type="match status" value="1"/>
</dbReference>
<dbReference type="GO" id="GO:0016020">
    <property type="term" value="C:membrane"/>
    <property type="evidence" value="ECO:0007669"/>
    <property type="project" value="UniProtKB-SubCell"/>
</dbReference>
<organism evidence="8 9">
    <name type="scientific">Candidatus Sungbacteria bacterium RIFCSPHIGHO2_02_FULL_49_20</name>
    <dbReference type="NCBI Taxonomy" id="1802272"/>
    <lineage>
        <taxon>Bacteria</taxon>
        <taxon>Candidatus Sungiibacteriota</taxon>
    </lineage>
</organism>
<dbReference type="InterPro" id="IPR019757">
    <property type="entry name" value="Pept_S26A_signal_pept_1_Lys-AS"/>
</dbReference>
<dbReference type="Proteomes" id="UP000178710">
    <property type="component" value="Unassembled WGS sequence"/>
</dbReference>
<evidence type="ECO:0000256" key="2">
    <source>
        <dbReference type="ARBA" id="ARBA00009370"/>
    </source>
</evidence>
<feature type="domain" description="Peptidase S26" evidence="7">
    <location>
        <begin position="21"/>
        <end position="180"/>
    </location>
</feature>
<evidence type="ECO:0000256" key="6">
    <source>
        <dbReference type="RuleBase" id="RU362042"/>
    </source>
</evidence>
<comment type="catalytic activity">
    <reaction evidence="1 6">
        <text>Cleavage of hydrophobic, N-terminal signal or leader sequences from secreted and periplasmic proteins.</text>
        <dbReference type="EC" id="3.4.21.89"/>
    </reaction>
</comment>
<dbReference type="PRINTS" id="PR00727">
    <property type="entry name" value="LEADERPTASE"/>
</dbReference>
<evidence type="ECO:0000313" key="9">
    <source>
        <dbReference type="Proteomes" id="UP000178710"/>
    </source>
</evidence>
<name>A0A1G2KSR0_9BACT</name>
<feature type="active site" evidence="5">
    <location>
        <position position="50"/>
    </location>
</feature>
<accession>A0A1G2KSR0</accession>
<evidence type="ECO:0000259" key="7">
    <source>
        <dbReference type="Pfam" id="PF10502"/>
    </source>
</evidence>
<keyword evidence="6" id="KW-0812">Transmembrane</keyword>
<dbReference type="InterPro" id="IPR000223">
    <property type="entry name" value="Pept_S26A_signal_pept_1"/>
</dbReference>
<evidence type="ECO:0000313" key="8">
    <source>
        <dbReference type="EMBL" id="OHA01409.1"/>
    </source>
</evidence>
<dbReference type="PROSITE" id="PS00761">
    <property type="entry name" value="SPASE_I_3"/>
    <property type="match status" value="1"/>
</dbReference>
<evidence type="ECO:0000256" key="1">
    <source>
        <dbReference type="ARBA" id="ARBA00000677"/>
    </source>
</evidence>
<keyword evidence="6" id="KW-1133">Transmembrane helix</keyword>
<evidence type="ECO:0000256" key="3">
    <source>
        <dbReference type="ARBA" id="ARBA00013208"/>
    </source>
</evidence>
<dbReference type="CDD" id="cd06530">
    <property type="entry name" value="S26_SPase_I"/>
    <property type="match status" value="1"/>
</dbReference>
<feature type="active site" evidence="5">
    <location>
        <position position="93"/>
    </location>
</feature>
<dbReference type="InterPro" id="IPR036286">
    <property type="entry name" value="LexA/Signal_pep-like_sf"/>
</dbReference>
<dbReference type="Gene3D" id="2.10.109.10">
    <property type="entry name" value="Umud Fragment, subunit A"/>
    <property type="match status" value="1"/>
</dbReference>
<dbReference type="GO" id="GO:0004252">
    <property type="term" value="F:serine-type endopeptidase activity"/>
    <property type="evidence" value="ECO:0007669"/>
    <property type="project" value="InterPro"/>
</dbReference>
<sequence>MEPLITEKPSALRRFAKEAKDFLKIFIPVFVLFLALRYFVAQPFIVKGHSMEPNFGERNYLVIDELSYYFRAPERGEVIVFKFPNDLSQYFIKRVIGLPGETVVIRGGRVYLKKTPQALLEELEEKYLPGDLATATDAEKTLGPDQYFVMGDNRTDSYDSRRWGVLPRGDITGRVIFRVWPFGEFGFIEAPAY</sequence>
<dbReference type="EC" id="3.4.21.89" evidence="3 6"/>
<gene>
    <name evidence="8" type="ORF">A3C12_02900</name>
</gene>
<dbReference type="PROSITE" id="PS00760">
    <property type="entry name" value="SPASE_I_2"/>
    <property type="match status" value="1"/>
</dbReference>
<comment type="caution">
    <text evidence="8">The sequence shown here is derived from an EMBL/GenBank/DDBJ whole genome shotgun (WGS) entry which is preliminary data.</text>
</comment>
<comment type="subcellular location">
    <subcellularLocation>
        <location evidence="6">Membrane</location>
        <topology evidence="6">Single-pass type II membrane protein</topology>
    </subcellularLocation>
</comment>
<protein>
    <recommendedName>
        <fullName evidence="3 6">Signal peptidase I</fullName>
        <ecNumber evidence="3 6">3.4.21.89</ecNumber>
    </recommendedName>
</protein>
<feature type="transmembrane region" description="Helical" evidence="6">
    <location>
        <begin position="21"/>
        <end position="40"/>
    </location>
</feature>
<keyword evidence="6" id="KW-0645">Protease</keyword>
<keyword evidence="4 6" id="KW-0378">Hydrolase</keyword>